<dbReference type="Gene3D" id="6.10.250.3200">
    <property type="match status" value="1"/>
</dbReference>
<evidence type="ECO:0000256" key="2">
    <source>
        <dbReference type="PROSITE-ProRule" id="PRU00284"/>
    </source>
</evidence>
<dbReference type="EMBL" id="CP002159">
    <property type="protein sequence ID" value="ADL55887.1"/>
    <property type="molecule type" value="Genomic_DNA"/>
</dbReference>
<gene>
    <name evidence="5" type="ordered locus">Galf_1878</name>
</gene>
<dbReference type="Pfam" id="PF13682">
    <property type="entry name" value="CZB"/>
    <property type="match status" value="1"/>
</dbReference>
<dbReference type="InterPro" id="IPR025991">
    <property type="entry name" value="Chemoreceptor_zinc-bind_dom"/>
</dbReference>
<dbReference type="GO" id="GO:0007165">
    <property type="term" value="P:signal transduction"/>
    <property type="evidence" value="ECO:0007669"/>
    <property type="project" value="UniProtKB-KW"/>
</dbReference>
<dbReference type="SUPFAM" id="SSF58104">
    <property type="entry name" value="Methyl-accepting chemotaxis protein (MCP) signaling domain"/>
    <property type="match status" value="1"/>
</dbReference>
<keyword evidence="1 2" id="KW-0807">Transducer</keyword>
<protein>
    <submittedName>
        <fullName evidence="5">Methyl-accepting chemotaxis sensory transducer</fullName>
    </submittedName>
</protein>
<keyword evidence="6" id="KW-1185">Reference proteome</keyword>
<dbReference type="HOGENOM" id="CLU_000445_21_0_4"/>
<evidence type="ECO:0000256" key="3">
    <source>
        <dbReference type="SAM" id="Coils"/>
    </source>
</evidence>
<evidence type="ECO:0000313" key="5">
    <source>
        <dbReference type="EMBL" id="ADL55887.1"/>
    </source>
</evidence>
<evidence type="ECO:0000313" key="6">
    <source>
        <dbReference type="Proteomes" id="UP000001235"/>
    </source>
</evidence>
<dbReference type="PANTHER" id="PTHR32089:SF112">
    <property type="entry name" value="LYSOZYME-LIKE PROTEIN-RELATED"/>
    <property type="match status" value="1"/>
</dbReference>
<keyword evidence="3" id="KW-0175">Coiled coil</keyword>
<dbReference type="KEGG" id="gca:Galf_1878"/>
<dbReference type="STRING" id="395494.Galf_1878"/>
<dbReference type="Gene3D" id="1.20.120.30">
    <property type="entry name" value="Aspartate receptor, ligand-binding domain"/>
    <property type="match status" value="1"/>
</dbReference>
<evidence type="ECO:0000256" key="1">
    <source>
        <dbReference type="ARBA" id="ARBA00023224"/>
    </source>
</evidence>
<sequence>MFGGKAKEVLKFTQDKLARSESEVELLREALARVESERDAMRSELVQAQSSGAVANLIFQNMQVFGQSFVSLQQSQVAAAESLREEKLNAIQVAIVSGSNRDSVEKISSTLDVLSSDTLQSSKNVDNLSLRASEIGSIVKLIKEIADQTNLLALNAAIEAARAGEQGRGFAVVADEVRKLAERTAKATSEISSIVAAIQGETDQAKVQMTDLADKSKEFSQDVGGVMESMGHLLLLSKQIEGTISASALRSFVEVSKIDHVLYKFEIYKVFMGISSRTADSFSSHTACRLGKWYFEGEGKACFAKLDGYAMIAVPHQSFHQFGQDAVKAFRSGNALDGMQHVEKMEACSMSVLEGLERIAVAGEGDSSLLCHAPA</sequence>
<feature type="coiled-coil region" evidence="3">
    <location>
        <begin position="10"/>
        <end position="51"/>
    </location>
</feature>
<dbReference type="InterPro" id="IPR004089">
    <property type="entry name" value="MCPsignal_dom"/>
</dbReference>
<dbReference type="PANTHER" id="PTHR32089">
    <property type="entry name" value="METHYL-ACCEPTING CHEMOTAXIS PROTEIN MCPB"/>
    <property type="match status" value="1"/>
</dbReference>
<evidence type="ECO:0000259" key="4">
    <source>
        <dbReference type="PROSITE" id="PS50111"/>
    </source>
</evidence>
<dbReference type="OrthoDB" id="9808588at2"/>
<accession>D9SH90</accession>
<dbReference type="AlphaFoldDB" id="D9SH90"/>
<dbReference type="eggNOG" id="COG0840">
    <property type="taxonomic scope" value="Bacteria"/>
</dbReference>
<dbReference type="GO" id="GO:0016020">
    <property type="term" value="C:membrane"/>
    <property type="evidence" value="ECO:0007669"/>
    <property type="project" value="InterPro"/>
</dbReference>
<reference evidence="5 6" key="1">
    <citation type="submission" date="2010-08" db="EMBL/GenBank/DDBJ databases">
        <title>Complete sequence of Gallionella capsiferriformans ES-2.</title>
        <authorList>
            <consortium name="US DOE Joint Genome Institute"/>
            <person name="Lucas S."/>
            <person name="Copeland A."/>
            <person name="Lapidus A."/>
            <person name="Cheng J.-F."/>
            <person name="Bruce D."/>
            <person name="Goodwin L."/>
            <person name="Pitluck S."/>
            <person name="Chertkov O."/>
            <person name="Davenport K.W."/>
            <person name="Detter J.C."/>
            <person name="Han C."/>
            <person name="Tapia R."/>
            <person name="Land M."/>
            <person name="Hauser L."/>
            <person name="Chang Y.-J."/>
            <person name="Jeffries C."/>
            <person name="Kyrpides N."/>
            <person name="Ivanova N."/>
            <person name="Mikhailova N."/>
            <person name="Shelobolina E.S."/>
            <person name="Picardal F."/>
            <person name="Roden E."/>
            <person name="Emerson D."/>
            <person name="Woyke T."/>
        </authorList>
    </citation>
    <scope>NUCLEOTIDE SEQUENCE [LARGE SCALE GENOMIC DNA]</scope>
    <source>
        <strain evidence="5 6">ES-2</strain>
    </source>
</reference>
<dbReference type="PROSITE" id="PS50111">
    <property type="entry name" value="CHEMOTAXIS_TRANSDUC_2"/>
    <property type="match status" value="1"/>
</dbReference>
<dbReference type="Proteomes" id="UP000001235">
    <property type="component" value="Chromosome"/>
</dbReference>
<name>D9SH90_GALCS</name>
<proteinExistence type="predicted"/>
<dbReference type="Pfam" id="PF00015">
    <property type="entry name" value="MCPsignal"/>
    <property type="match status" value="1"/>
</dbReference>
<dbReference type="RefSeq" id="WP_013293821.1">
    <property type="nucleotide sequence ID" value="NC_014394.1"/>
</dbReference>
<organism evidence="5 6">
    <name type="scientific">Gallionella capsiferriformans (strain ES-2)</name>
    <name type="common">Gallionella ferruginea capsiferriformans (strain ES-2)</name>
    <dbReference type="NCBI Taxonomy" id="395494"/>
    <lineage>
        <taxon>Bacteria</taxon>
        <taxon>Pseudomonadati</taxon>
        <taxon>Pseudomonadota</taxon>
        <taxon>Betaproteobacteria</taxon>
        <taxon>Nitrosomonadales</taxon>
        <taxon>Gallionellaceae</taxon>
        <taxon>Gallionella</taxon>
    </lineage>
</organism>
<dbReference type="SMART" id="SM00283">
    <property type="entry name" value="MA"/>
    <property type="match status" value="1"/>
</dbReference>
<feature type="domain" description="Methyl-accepting transducer" evidence="4">
    <location>
        <begin position="80"/>
        <end position="254"/>
    </location>
</feature>